<dbReference type="Proteomes" id="UP000195781">
    <property type="component" value="Unassembled WGS sequence"/>
</dbReference>
<evidence type="ECO:0000313" key="4">
    <source>
        <dbReference type="Proteomes" id="UP000195781"/>
    </source>
</evidence>
<dbReference type="EMBL" id="NFIE01000021">
    <property type="protein sequence ID" value="OUN86237.1"/>
    <property type="molecule type" value="Genomic_DNA"/>
</dbReference>
<dbReference type="OrthoDB" id="488160at2"/>
<evidence type="ECO:0000313" key="3">
    <source>
        <dbReference type="EMBL" id="OUN86237.1"/>
    </source>
</evidence>
<evidence type="ECO:0000256" key="1">
    <source>
        <dbReference type="ARBA" id="ARBA00009981"/>
    </source>
</evidence>
<keyword evidence="4" id="KW-1185">Reference proteome</keyword>
<accession>A0A1Y3XSJ8</accession>
<protein>
    <recommendedName>
        <fullName evidence="2">Antitoxin</fullName>
    </recommendedName>
</protein>
<name>A0A1Y3XSJ8_9ACTN</name>
<sequence length="83" mass="9319">MTTMTATALRKDLYNTIERVNEDCAPVHITSSRGKGAVLIGEDDWASIEETLYLQSIPGMTESILAAREEPREEALHLEDVEW</sequence>
<comment type="caution">
    <text evidence="3">The sequence shown here is derived from an EMBL/GenBank/DDBJ whole genome shotgun (WGS) entry which is preliminary data.</text>
</comment>
<dbReference type="Pfam" id="PF02604">
    <property type="entry name" value="PhdYeFM_antitox"/>
    <property type="match status" value="1"/>
</dbReference>
<gene>
    <name evidence="3" type="ORF">B5G02_08665</name>
</gene>
<comment type="function">
    <text evidence="2">Antitoxin component of a type II toxin-antitoxin (TA) system.</text>
</comment>
<proteinExistence type="inferred from homology"/>
<dbReference type="Gene3D" id="3.40.1620.10">
    <property type="entry name" value="YefM-like domain"/>
    <property type="match status" value="1"/>
</dbReference>
<evidence type="ECO:0000256" key="2">
    <source>
        <dbReference type="RuleBase" id="RU362080"/>
    </source>
</evidence>
<dbReference type="AlphaFoldDB" id="A0A1Y3XSJ8"/>
<organism evidence="3 4">
    <name type="scientific">[Collinsella] massiliensis</name>
    <dbReference type="NCBI Taxonomy" id="1232426"/>
    <lineage>
        <taxon>Bacteria</taxon>
        <taxon>Bacillati</taxon>
        <taxon>Actinomycetota</taxon>
        <taxon>Coriobacteriia</taxon>
        <taxon>Coriobacteriales</taxon>
        <taxon>Coriobacteriaceae</taxon>
        <taxon>Enorma</taxon>
    </lineage>
</organism>
<dbReference type="InterPro" id="IPR036165">
    <property type="entry name" value="YefM-like_sf"/>
</dbReference>
<dbReference type="NCBIfam" id="TIGR01552">
    <property type="entry name" value="phd_fam"/>
    <property type="match status" value="1"/>
</dbReference>
<comment type="similarity">
    <text evidence="1 2">Belongs to the phD/YefM antitoxin family.</text>
</comment>
<dbReference type="SUPFAM" id="SSF143120">
    <property type="entry name" value="YefM-like"/>
    <property type="match status" value="1"/>
</dbReference>
<reference evidence="4" key="1">
    <citation type="submission" date="2017-04" db="EMBL/GenBank/DDBJ databases">
        <title>Function of individual gut microbiota members based on whole genome sequencing of pure cultures obtained from chicken caecum.</title>
        <authorList>
            <person name="Medvecky M."/>
            <person name="Cejkova D."/>
            <person name="Polansky O."/>
            <person name="Karasova D."/>
            <person name="Kubasova T."/>
            <person name="Cizek A."/>
            <person name="Rychlik I."/>
        </authorList>
    </citation>
    <scope>NUCLEOTIDE SEQUENCE [LARGE SCALE GENOMIC DNA]</scope>
    <source>
        <strain evidence="4">An5</strain>
    </source>
</reference>
<dbReference type="RefSeq" id="WP_094335924.1">
    <property type="nucleotide sequence ID" value="NZ_NFIE01000021.1"/>
</dbReference>
<dbReference type="InterPro" id="IPR006442">
    <property type="entry name" value="Antitoxin_Phd/YefM"/>
</dbReference>